<dbReference type="PANTHER" id="PTHR11202:SF12">
    <property type="entry name" value="VASODILATOR-STIMULATED PHOSPHOPROTEIN"/>
    <property type="match status" value="1"/>
</dbReference>
<dbReference type="GO" id="GO:0007411">
    <property type="term" value="P:axon guidance"/>
    <property type="evidence" value="ECO:0007669"/>
    <property type="project" value="TreeGrafter"/>
</dbReference>
<dbReference type="GO" id="GO:0001843">
    <property type="term" value="P:neural tube closure"/>
    <property type="evidence" value="ECO:0007669"/>
    <property type="project" value="TreeGrafter"/>
</dbReference>
<dbReference type="PANTHER" id="PTHR11202">
    <property type="entry name" value="SPROUTY-RELATED, EVH1 DOMAIN-CONTAINING PROTEIN FAMILY MEMBER"/>
    <property type="match status" value="1"/>
</dbReference>
<dbReference type="Ensembl" id="ENSBJAT00000001421.1">
    <property type="protein sequence ID" value="ENSBJAP00000001391.1"/>
    <property type="gene ID" value="ENSBJAG00000001042.1"/>
</dbReference>
<feature type="region of interest" description="Disordered" evidence="1">
    <location>
        <begin position="138"/>
        <end position="177"/>
    </location>
</feature>
<dbReference type="InterPro" id="IPR000697">
    <property type="entry name" value="WH1/EVH1_dom"/>
</dbReference>
<dbReference type="AlphaFoldDB" id="A0A8B9YZ43"/>
<feature type="domain" description="WH1" evidence="2">
    <location>
        <begin position="1"/>
        <end position="111"/>
    </location>
</feature>
<sequence length="177" mass="19316">MAVLCSARAVVLLYDDTHKQWVAAGGGPQTLSCIQLYHHPGANAFRLVGRKMQPDQQVVLNCPLGRGLRYSQATPQFHQWREARRVWGLSFGAPREATLFATAVLRALRALEEGEYWVGGGHWGTRGGPDPIALPCISPHPGTPLSWPDPDGPAPEEPEQQERWGTHQIGGAWGGTP</sequence>
<dbReference type="CDD" id="cd01207">
    <property type="entry name" value="EVH1_Ena_VASP-like"/>
    <property type="match status" value="1"/>
</dbReference>
<accession>A0A8B9YZ43</accession>
<dbReference type="SMART" id="SM00461">
    <property type="entry name" value="WH1"/>
    <property type="match status" value="1"/>
</dbReference>
<evidence type="ECO:0000256" key="1">
    <source>
        <dbReference type="SAM" id="MobiDB-lite"/>
    </source>
</evidence>
<name>A0A8B9YZ43_9AVES</name>
<dbReference type="GO" id="GO:0030036">
    <property type="term" value="P:actin cytoskeleton organization"/>
    <property type="evidence" value="ECO:0007669"/>
    <property type="project" value="TreeGrafter"/>
</dbReference>
<organism evidence="3 4">
    <name type="scientific">Buteo japonicus</name>
    <dbReference type="NCBI Taxonomy" id="224669"/>
    <lineage>
        <taxon>Eukaryota</taxon>
        <taxon>Metazoa</taxon>
        <taxon>Chordata</taxon>
        <taxon>Craniata</taxon>
        <taxon>Vertebrata</taxon>
        <taxon>Euteleostomi</taxon>
        <taxon>Archelosauria</taxon>
        <taxon>Archosauria</taxon>
        <taxon>Dinosauria</taxon>
        <taxon>Saurischia</taxon>
        <taxon>Theropoda</taxon>
        <taxon>Coelurosauria</taxon>
        <taxon>Aves</taxon>
        <taxon>Neognathae</taxon>
        <taxon>Neoaves</taxon>
        <taxon>Telluraves</taxon>
        <taxon>Accipitrimorphae</taxon>
        <taxon>Accipitriformes</taxon>
        <taxon>Accipitridae</taxon>
        <taxon>Accipitrinae</taxon>
        <taxon>Buteo</taxon>
    </lineage>
</organism>
<dbReference type="GO" id="GO:0005522">
    <property type="term" value="F:profilin binding"/>
    <property type="evidence" value="ECO:0007669"/>
    <property type="project" value="TreeGrafter"/>
</dbReference>
<keyword evidence="4" id="KW-1185">Reference proteome</keyword>
<dbReference type="PROSITE" id="PS50229">
    <property type="entry name" value="WH1"/>
    <property type="match status" value="1"/>
</dbReference>
<dbReference type="Gene3D" id="2.30.29.30">
    <property type="entry name" value="Pleckstrin-homology domain (PH domain)/Phosphotyrosine-binding domain (PTB)"/>
    <property type="match status" value="1"/>
</dbReference>
<dbReference type="SUPFAM" id="SSF50729">
    <property type="entry name" value="PH domain-like"/>
    <property type="match status" value="1"/>
</dbReference>
<dbReference type="InterPro" id="IPR011993">
    <property type="entry name" value="PH-like_dom_sf"/>
</dbReference>
<evidence type="ECO:0000313" key="4">
    <source>
        <dbReference type="Proteomes" id="UP000694555"/>
    </source>
</evidence>
<proteinExistence type="predicted"/>
<evidence type="ECO:0000313" key="3">
    <source>
        <dbReference type="Ensembl" id="ENSBJAP00000001391.1"/>
    </source>
</evidence>
<dbReference type="GO" id="GO:0017124">
    <property type="term" value="F:SH3 domain binding"/>
    <property type="evidence" value="ECO:0007669"/>
    <property type="project" value="TreeGrafter"/>
</dbReference>
<dbReference type="Pfam" id="PF00568">
    <property type="entry name" value="WH1"/>
    <property type="match status" value="1"/>
</dbReference>
<protein>
    <recommendedName>
        <fullName evidence="2">WH1 domain-containing protein</fullName>
    </recommendedName>
</protein>
<reference evidence="3" key="1">
    <citation type="submission" date="2025-08" db="UniProtKB">
        <authorList>
            <consortium name="Ensembl"/>
        </authorList>
    </citation>
    <scope>IDENTIFICATION</scope>
</reference>
<dbReference type="Proteomes" id="UP000694555">
    <property type="component" value="Unplaced"/>
</dbReference>
<dbReference type="GO" id="GO:0030838">
    <property type="term" value="P:positive regulation of actin filament polymerization"/>
    <property type="evidence" value="ECO:0007669"/>
    <property type="project" value="TreeGrafter"/>
</dbReference>
<evidence type="ECO:0000259" key="2">
    <source>
        <dbReference type="PROSITE" id="PS50229"/>
    </source>
</evidence>
<reference evidence="3" key="2">
    <citation type="submission" date="2025-09" db="UniProtKB">
        <authorList>
            <consortium name="Ensembl"/>
        </authorList>
    </citation>
    <scope>IDENTIFICATION</scope>
</reference>